<accession>A0A6P8AYC4</accession>
<organism evidence="1 2">
    <name type="scientific">Pyricularia grisea</name>
    <name type="common">Crabgrass-specific blast fungus</name>
    <name type="synonym">Magnaporthe grisea</name>
    <dbReference type="NCBI Taxonomy" id="148305"/>
    <lineage>
        <taxon>Eukaryota</taxon>
        <taxon>Fungi</taxon>
        <taxon>Dikarya</taxon>
        <taxon>Ascomycota</taxon>
        <taxon>Pezizomycotina</taxon>
        <taxon>Sordariomycetes</taxon>
        <taxon>Sordariomycetidae</taxon>
        <taxon>Magnaporthales</taxon>
        <taxon>Pyriculariaceae</taxon>
        <taxon>Pyricularia</taxon>
    </lineage>
</organism>
<dbReference type="Gene3D" id="1.10.630.10">
    <property type="entry name" value="Cytochrome P450"/>
    <property type="match status" value="1"/>
</dbReference>
<dbReference type="GO" id="GO:0005506">
    <property type="term" value="F:iron ion binding"/>
    <property type="evidence" value="ECO:0007669"/>
    <property type="project" value="InterPro"/>
</dbReference>
<dbReference type="SUPFAM" id="SSF48264">
    <property type="entry name" value="Cytochrome P450"/>
    <property type="match status" value="1"/>
</dbReference>
<gene>
    <name evidence="2" type="ORF">PgNI_10167</name>
</gene>
<keyword evidence="1" id="KW-1185">Reference proteome</keyword>
<protein>
    <submittedName>
        <fullName evidence="2">Uncharacterized protein</fullName>
    </submittedName>
</protein>
<dbReference type="GO" id="GO:0020037">
    <property type="term" value="F:heme binding"/>
    <property type="evidence" value="ECO:0007669"/>
    <property type="project" value="InterPro"/>
</dbReference>
<dbReference type="GeneID" id="41965049"/>
<proteinExistence type="predicted"/>
<dbReference type="GO" id="GO:0004497">
    <property type="term" value="F:monooxygenase activity"/>
    <property type="evidence" value="ECO:0007669"/>
    <property type="project" value="InterPro"/>
</dbReference>
<reference evidence="1 2" key="1">
    <citation type="journal article" date="2019" name="Mol. Biol. Evol.">
        <title>Blast fungal genomes show frequent chromosomal changes, gene gains and losses, and effector gene turnover.</title>
        <authorList>
            <person name="Gomez Luciano L.B."/>
            <person name="Jason Tsai I."/>
            <person name="Chuma I."/>
            <person name="Tosa Y."/>
            <person name="Chen Y.H."/>
            <person name="Li J.Y."/>
            <person name="Li M.Y."/>
            <person name="Jade Lu M.Y."/>
            <person name="Nakayashiki H."/>
            <person name="Li W.H."/>
        </authorList>
    </citation>
    <scope>NUCLEOTIDE SEQUENCE [LARGE SCALE GENOMIC DNA]</scope>
    <source>
        <strain evidence="1 2">NI907</strain>
    </source>
</reference>
<dbReference type="AlphaFoldDB" id="A0A6P8AYC4"/>
<dbReference type="InterPro" id="IPR036396">
    <property type="entry name" value="Cyt_P450_sf"/>
</dbReference>
<sequence length="159" mass="17981">MTRAKAFQTPRFYLVAANPDLRDWICEQLASVDPAENKVYMNECLRLHPPLSIISTSIISPAGEDLVIDGRIVHIPPKTLAVPNITTAATSPKFWESQRNTSWRLRRLIDPVTKELRNPSRRCRRLLPLCGGPTRPHRKEFAQVEFLVILSALLTGLSD</sequence>
<reference evidence="2" key="3">
    <citation type="submission" date="2025-08" db="UniProtKB">
        <authorList>
            <consortium name="RefSeq"/>
        </authorList>
    </citation>
    <scope>IDENTIFICATION</scope>
    <source>
        <strain evidence="2">NI907</strain>
    </source>
</reference>
<evidence type="ECO:0000313" key="1">
    <source>
        <dbReference type="Proteomes" id="UP000515153"/>
    </source>
</evidence>
<dbReference type="GO" id="GO:0016705">
    <property type="term" value="F:oxidoreductase activity, acting on paired donors, with incorporation or reduction of molecular oxygen"/>
    <property type="evidence" value="ECO:0007669"/>
    <property type="project" value="InterPro"/>
</dbReference>
<dbReference type="RefSeq" id="XP_030979859.1">
    <property type="nucleotide sequence ID" value="XM_031130141.1"/>
</dbReference>
<dbReference type="Proteomes" id="UP000515153">
    <property type="component" value="Chromosome VII"/>
</dbReference>
<dbReference type="KEGG" id="pgri:PgNI_10167"/>
<evidence type="ECO:0000313" key="2">
    <source>
        <dbReference type="RefSeq" id="XP_030979859.1"/>
    </source>
</evidence>
<name>A0A6P8AYC4_PYRGI</name>
<reference evidence="2" key="2">
    <citation type="submission" date="2019-10" db="EMBL/GenBank/DDBJ databases">
        <authorList>
            <consortium name="NCBI Genome Project"/>
        </authorList>
    </citation>
    <scope>NUCLEOTIDE SEQUENCE</scope>
    <source>
        <strain evidence="2">NI907</strain>
    </source>
</reference>